<dbReference type="EMBL" id="QGMF01000242">
    <property type="protein sequence ID" value="TVY17572.1"/>
    <property type="molecule type" value="Genomic_DNA"/>
</dbReference>
<evidence type="ECO:0000313" key="6">
    <source>
        <dbReference type="EMBL" id="TVY17572.1"/>
    </source>
</evidence>
<dbReference type="OrthoDB" id="7464126at2759"/>
<protein>
    <submittedName>
        <fullName evidence="6">Vegetative incompatibility protein HET-E-1</fullName>
    </submittedName>
</protein>
<feature type="region of interest" description="Disordered" evidence="2">
    <location>
        <begin position="1152"/>
        <end position="1173"/>
    </location>
</feature>
<dbReference type="InterPro" id="IPR001005">
    <property type="entry name" value="SANT/Myb"/>
</dbReference>
<evidence type="ECO:0000256" key="1">
    <source>
        <dbReference type="ARBA" id="ARBA00022737"/>
    </source>
</evidence>
<dbReference type="InterPro" id="IPR009057">
    <property type="entry name" value="Homeodomain-like_sf"/>
</dbReference>
<evidence type="ECO:0000259" key="4">
    <source>
        <dbReference type="Pfam" id="PF24809"/>
    </source>
</evidence>
<dbReference type="Gene3D" id="3.40.50.300">
    <property type="entry name" value="P-loop containing nucleotide triphosphate hydrolases"/>
    <property type="match status" value="1"/>
</dbReference>
<feature type="domain" description="Nephrocystin 3-like N-terminal" evidence="5">
    <location>
        <begin position="253"/>
        <end position="410"/>
    </location>
</feature>
<feature type="domain" description="DUF7708" evidence="4">
    <location>
        <begin position="102"/>
        <end position="198"/>
    </location>
</feature>
<evidence type="ECO:0000259" key="5">
    <source>
        <dbReference type="Pfam" id="PF24883"/>
    </source>
</evidence>
<dbReference type="PANTHER" id="PTHR10039:SF14">
    <property type="entry name" value="NACHT DOMAIN-CONTAINING PROTEIN"/>
    <property type="match status" value="1"/>
</dbReference>
<evidence type="ECO:0000256" key="2">
    <source>
        <dbReference type="SAM" id="MobiDB-lite"/>
    </source>
</evidence>
<organism evidence="6 7">
    <name type="scientific">Lachnellula arida</name>
    <dbReference type="NCBI Taxonomy" id="1316785"/>
    <lineage>
        <taxon>Eukaryota</taxon>
        <taxon>Fungi</taxon>
        <taxon>Dikarya</taxon>
        <taxon>Ascomycota</taxon>
        <taxon>Pezizomycotina</taxon>
        <taxon>Leotiomycetes</taxon>
        <taxon>Helotiales</taxon>
        <taxon>Lachnaceae</taxon>
        <taxon>Lachnellula</taxon>
    </lineage>
</organism>
<name>A0A8T9BH36_9HELO</name>
<dbReference type="PANTHER" id="PTHR10039">
    <property type="entry name" value="AMELOGENIN"/>
    <property type="match status" value="1"/>
</dbReference>
<dbReference type="AlphaFoldDB" id="A0A8T9BH36"/>
<dbReference type="InterPro" id="IPR027417">
    <property type="entry name" value="P-loop_NTPase"/>
</dbReference>
<comment type="caution">
    <text evidence="6">The sequence shown here is derived from an EMBL/GenBank/DDBJ whole genome shotgun (WGS) entry which is preliminary data.</text>
</comment>
<dbReference type="Pfam" id="PF24809">
    <property type="entry name" value="DUF7708"/>
    <property type="match status" value="1"/>
</dbReference>
<gene>
    <name evidence="6" type="primary">HET-E1_16</name>
    <name evidence="6" type="ORF">LARI1_G004944</name>
</gene>
<evidence type="ECO:0000259" key="3">
    <source>
        <dbReference type="Pfam" id="PF00249"/>
    </source>
</evidence>
<evidence type="ECO:0000313" key="7">
    <source>
        <dbReference type="Proteomes" id="UP000469559"/>
    </source>
</evidence>
<keyword evidence="7" id="KW-1185">Reference proteome</keyword>
<sequence>MSGQPAVTLNAAFDKLKRTVSPADATRFQSTTLEDVWKAARDIERVQKQRQSLRNLARIKPLLDGLEKYSKTIEVLCNGTPYLPWVWVSSIDSEQIASGYAHIFDMIVGAYAEIAEALPRFDRFQKAFQNDPNFQNVLAMVYTDILEFHRHAYKIFKRPAWYIVFGSLWKDFESRFTGILESLARHRELVDKEAISIDIAEARSWRIRAEEDIGRRENQRQEQQLHYATGWLCVDDLLQEEELDRLSDRRQDGTCEWVMRSSQLTAWMDGSNSETVIWINGIPGAGKSVLCSHVISSLKKARKSTTLYYFCNSHLGNRDLCGTIFRTLALQLVRDNIELASYISDNYVARGLICSMSQLKELVPNLIKATTATRIVIDGLDECGDKDQKQILQELTKLCGERCKVLISSRDGGHIGKVLKKRRIIAFRDRRSDIDNDIRLYATQTLSELREQFGDEIIDEINQTVVEKADGMFLWVRLVIESLLECHSINELREAVIQLPEGLDAAYDRILRRIMTNHNRHASQKAIRILEWIACSSRTLKRYEIQDGVVFTPENNVLDAETKQTARIVELCKPIIEEGPGNTVDFVHYSAKEYILHQVSGPFLSEATAHYNIALSCISYLHTSLSLIDPNLPPEQVRTHVLLGYHGLHHYADEFWTDHLLQYLRLGGVLDVSILKALDDLLQFQKYDITQGSDNELDRDSVLSSLATQLELLSQMSNLPEIQVFVRRLLLFRAQSVMDRKDTDKDQKETREQQVVNDPSWFSKVSQAYETIVDSLIGESAPILPQDAELLNEFKKIYGPTAFVCGYYRCPRSSNGFTSAAARDEHESLHTTRYKCPESKCVYSTTGFRKYNLLQKHIQQHHGKVGDPVPILSKQRVQKKRRFEDPDDYGFPPTFLIAPRNSNTLQHRLREAEFRHTKGDPHYANSALNDNHKGTSPFPSGDAARSLAPRKAFIDYDHFTTQPQKFAHATPAALDFVVLENPQIRRPRISERWTITELISFPSLLEYFGSDWRSIAATMKTKTAQMVMNHYNNQVDPGKSEFTKIIEIADQKPANREAANTVPPVQAQQRRIYDHNSVALFVRDTSPPKSSAQPIIDVADGPFVGDVEGGREDLPEPIINAPALPDLVPSLEAEEPTSGLLSVIVEPYFPSSDDRSYRREAEDQDGQEVGEKQLDLGEIYTLAESGDFAEMLPVFPPPPKMPILPSNNVDMPNQGSFIAERGDNITAARSAQDEEAHQQINSK</sequence>
<dbReference type="Pfam" id="PF24883">
    <property type="entry name" value="NPHP3_N"/>
    <property type="match status" value="1"/>
</dbReference>
<feature type="domain" description="Myb-like" evidence="3">
    <location>
        <begin position="991"/>
        <end position="1034"/>
    </location>
</feature>
<feature type="region of interest" description="Disordered" evidence="2">
    <location>
        <begin position="919"/>
        <end position="942"/>
    </location>
</feature>
<proteinExistence type="predicted"/>
<feature type="compositionally biased region" description="Basic and acidic residues" evidence="2">
    <location>
        <begin position="1152"/>
        <end position="1161"/>
    </location>
</feature>
<dbReference type="SUPFAM" id="SSF46689">
    <property type="entry name" value="Homeodomain-like"/>
    <property type="match status" value="1"/>
</dbReference>
<reference evidence="6 7" key="1">
    <citation type="submission" date="2018-05" db="EMBL/GenBank/DDBJ databases">
        <title>Whole genome sequencing for identification of molecular markers to develop diagnostic detection tools for the regulated plant pathogen Lachnellula willkommii.</title>
        <authorList>
            <person name="Giroux E."/>
            <person name="Bilodeau G."/>
        </authorList>
    </citation>
    <scope>NUCLEOTIDE SEQUENCE [LARGE SCALE GENOMIC DNA]</scope>
    <source>
        <strain evidence="6 7">CBS 203.66</strain>
    </source>
</reference>
<keyword evidence="1" id="KW-0677">Repeat</keyword>
<dbReference type="Gene3D" id="1.20.58.1880">
    <property type="match status" value="1"/>
</dbReference>
<dbReference type="SUPFAM" id="SSF52540">
    <property type="entry name" value="P-loop containing nucleoside triphosphate hydrolases"/>
    <property type="match status" value="1"/>
</dbReference>
<dbReference type="InterPro" id="IPR056125">
    <property type="entry name" value="DUF7708"/>
</dbReference>
<dbReference type="Pfam" id="PF00249">
    <property type="entry name" value="Myb_DNA-binding"/>
    <property type="match status" value="1"/>
</dbReference>
<accession>A0A8T9BH36</accession>
<dbReference type="InterPro" id="IPR056884">
    <property type="entry name" value="NPHP3-like_N"/>
</dbReference>
<dbReference type="Proteomes" id="UP000469559">
    <property type="component" value="Unassembled WGS sequence"/>
</dbReference>